<name>A0ABM0JRD8_APLCA</name>
<feature type="chain" id="PRO_5045389287" evidence="1">
    <location>
        <begin position="24"/>
        <end position="196"/>
    </location>
</feature>
<evidence type="ECO:0000313" key="2">
    <source>
        <dbReference type="Proteomes" id="UP000694888"/>
    </source>
</evidence>
<protein>
    <submittedName>
        <fullName evidence="3">Uncharacterized protein LOC101856185</fullName>
    </submittedName>
</protein>
<evidence type="ECO:0000256" key="1">
    <source>
        <dbReference type="SAM" id="SignalP"/>
    </source>
</evidence>
<dbReference type="GeneID" id="101856185"/>
<keyword evidence="1" id="KW-0732">Signal</keyword>
<sequence>MNSVAQAVLLTTVTSLVFIPVTSMPGCARQPGAEQTYLFMCLYEHGFTDFDTVSLSSISWHRMCGNQWALVQAATCQLRYIRKCSPSSALLAPSTDPDGLPAYIRGLCETKGFNNSCFDTLKKELTVCSRAYVQRQVEVGQVKDICQTMVDQGGVCAREVLRPCGDLTVDTVVKHIPNSLPAKCVKQLRHQLPSLL</sequence>
<evidence type="ECO:0000313" key="3">
    <source>
        <dbReference type="RefSeq" id="XP_005099756.2"/>
    </source>
</evidence>
<organism evidence="2 3">
    <name type="scientific">Aplysia californica</name>
    <name type="common">California sea hare</name>
    <dbReference type="NCBI Taxonomy" id="6500"/>
    <lineage>
        <taxon>Eukaryota</taxon>
        <taxon>Metazoa</taxon>
        <taxon>Spiralia</taxon>
        <taxon>Lophotrochozoa</taxon>
        <taxon>Mollusca</taxon>
        <taxon>Gastropoda</taxon>
        <taxon>Heterobranchia</taxon>
        <taxon>Euthyneura</taxon>
        <taxon>Tectipleura</taxon>
        <taxon>Aplysiida</taxon>
        <taxon>Aplysioidea</taxon>
        <taxon>Aplysiidae</taxon>
        <taxon>Aplysia</taxon>
    </lineage>
</organism>
<gene>
    <name evidence="3" type="primary">LOC101856185</name>
</gene>
<dbReference type="RefSeq" id="XP_005099756.2">
    <property type="nucleotide sequence ID" value="XM_005099699.3"/>
</dbReference>
<feature type="signal peptide" evidence="1">
    <location>
        <begin position="1"/>
        <end position="23"/>
    </location>
</feature>
<keyword evidence="2" id="KW-1185">Reference proteome</keyword>
<accession>A0ABM0JRD8</accession>
<proteinExistence type="predicted"/>
<dbReference type="Proteomes" id="UP000694888">
    <property type="component" value="Unplaced"/>
</dbReference>
<reference evidence="3" key="1">
    <citation type="submission" date="2025-08" db="UniProtKB">
        <authorList>
            <consortium name="RefSeq"/>
        </authorList>
    </citation>
    <scope>IDENTIFICATION</scope>
</reference>